<protein>
    <recommendedName>
        <fullName evidence="13">Sugar transporter SWEET</fullName>
    </recommendedName>
</protein>
<keyword evidence="7 13" id="KW-0812">Transmembrane</keyword>
<keyword evidence="4 13" id="KW-0813">Transport</keyword>
<keyword evidence="5" id="KW-1003">Cell membrane</keyword>
<evidence type="ECO:0000256" key="8">
    <source>
        <dbReference type="ARBA" id="ARBA00022737"/>
    </source>
</evidence>
<feature type="transmembrane region" description="Helical" evidence="13">
    <location>
        <begin position="187"/>
        <end position="206"/>
    </location>
</feature>
<evidence type="ECO:0000256" key="7">
    <source>
        <dbReference type="ARBA" id="ARBA00022692"/>
    </source>
</evidence>
<evidence type="ECO:0000256" key="6">
    <source>
        <dbReference type="ARBA" id="ARBA00022597"/>
    </source>
</evidence>
<name>A0A6M2DH04_XENCH</name>
<dbReference type="PANTHER" id="PTHR10791">
    <property type="entry name" value="RAG1-ACTIVATING PROTEIN 1"/>
    <property type="match status" value="1"/>
</dbReference>
<dbReference type="Pfam" id="PF03083">
    <property type="entry name" value="MtN3_slv"/>
    <property type="match status" value="2"/>
</dbReference>
<evidence type="ECO:0000256" key="3">
    <source>
        <dbReference type="ARBA" id="ARBA00007809"/>
    </source>
</evidence>
<evidence type="ECO:0000256" key="4">
    <source>
        <dbReference type="ARBA" id="ARBA00022448"/>
    </source>
</evidence>
<dbReference type="PANTHER" id="PTHR10791:SF112">
    <property type="entry name" value="SUGAR TRANSPORTER SWEET1"/>
    <property type="match status" value="1"/>
</dbReference>
<dbReference type="InterPro" id="IPR004316">
    <property type="entry name" value="SWEET_rpt"/>
</dbReference>
<reference evidence="14" key="1">
    <citation type="submission" date="2020-03" db="EMBL/GenBank/DDBJ databases">
        <title>Transcriptomic Profiling of the Digestive Tract of the Rat Flea, Xenopsylla cheopis, Following Blood Feeding and Infection with Yersinia pestis.</title>
        <authorList>
            <person name="Bland D.M."/>
            <person name="Martens C.A."/>
            <person name="Virtaneva K."/>
            <person name="Kanakabandi K."/>
            <person name="Long D."/>
            <person name="Rosenke R."/>
            <person name="Saturday G.A."/>
            <person name="Hoyt F.H."/>
            <person name="Bruno D.P."/>
            <person name="Ribeiro J.M.C."/>
            <person name="Hinnebusch J."/>
        </authorList>
    </citation>
    <scope>NUCLEOTIDE SEQUENCE</scope>
</reference>
<keyword evidence="11 13" id="KW-0472">Membrane</keyword>
<keyword evidence="9 13" id="KW-1133">Transmembrane helix</keyword>
<dbReference type="AlphaFoldDB" id="A0A6M2DH04"/>
<dbReference type="InterPro" id="IPR047664">
    <property type="entry name" value="SWEET"/>
</dbReference>
<feature type="transmembrane region" description="Helical" evidence="13">
    <location>
        <begin position="67"/>
        <end position="89"/>
    </location>
</feature>
<evidence type="ECO:0000256" key="11">
    <source>
        <dbReference type="ARBA" id="ARBA00023136"/>
    </source>
</evidence>
<evidence type="ECO:0000256" key="1">
    <source>
        <dbReference type="ARBA" id="ARBA00004651"/>
    </source>
</evidence>
<dbReference type="FunFam" id="1.20.1280.290:FF:000004">
    <property type="entry name" value="Sugar transporter SWEET"/>
    <property type="match status" value="1"/>
</dbReference>
<comment type="similarity">
    <text evidence="3 13">Belongs to the SWEET sugar transporter family.</text>
</comment>
<comment type="function">
    <text evidence="12">Mediates both low-affinity uptake and efflux of sugar across the membrane.</text>
</comment>
<keyword evidence="6 13" id="KW-0762">Sugar transport</keyword>
<evidence type="ECO:0000256" key="2">
    <source>
        <dbReference type="ARBA" id="ARBA00004653"/>
    </source>
</evidence>
<accession>A0A6M2DH04</accession>
<dbReference type="GO" id="GO:0051119">
    <property type="term" value="F:sugar transmembrane transporter activity"/>
    <property type="evidence" value="ECO:0007669"/>
    <property type="project" value="InterPro"/>
</dbReference>
<organism evidence="14">
    <name type="scientific">Xenopsylla cheopis</name>
    <name type="common">Oriental rat flea</name>
    <name type="synonym">Pulex cheopis</name>
    <dbReference type="NCBI Taxonomy" id="163159"/>
    <lineage>
        <taxon>Eukaryota</taxon>
        <taxon>Metazoa</taxon>
        <taxon>Ecdysozoa</taxon>
        <taxon>Arthropoda</taxon>
        <taxon>Hexapoda</taxon>
        <taxon>Insecta</taxon>
        <taxon>Pterygota</taxon>
        <taxon>Neoptera</taxon>
        <taxon>Endopterygota</taxon>
        <taxon>Siphonaptera</taxon>
        <taxon>Pulicidae</taxon>
        <taxon>Xenopsyllinae</taxon>
        <taxon>Xenopsylla</taxon>
    </lineage>
</organism>
<evidence type="ECO:0000256" key="5">
    <source>
        <dbReference type="ARBA" id="ARBA00022475"/>
    </source>
</evidence>
<feature type="transmembrane region" description="Helical" evidence="13">
    <location>
        <begin position="41"/>
        <end position="61"/>
    </location>
</feature>
<dbReference type="EMBL" id="GIIL01001630">
    <property type="protein sequence ID" value="NOV45356.1"/>
    <property type="molecule type" value="Transcribed_RNA"/>
</dbReference>
<dbReference type="Gene3D" id="1.20.1280.290">
    <property type="match status" value="2"/>
</dbReference>
<keyword evidence="10" id="KW-0333">Golgi apparatus</keyword>
<evidence type="ECO:0000313" key="14">
    <source>
        <dbReference type="EMBL" id="NOV45356.1"/>
    </source>
</evidence>
<proteinExistence type="inferred from homology"/>
<evidence type="ECO:0000256" key="12">
    <source>
        <dbReference type="ARBA" id="ARBA00055578"/>
    </source>
</evidence>
<comment type="function">
    <text evidence="13">Mediates sugar transport across membranes.</text>
</comment>
<dbReference type="GO" id="GO:0005886">
    <property type="term" value="C:plasma membrane"/>
    <property type="evidence" value="ECO:0007669"/>
    <property type="project" value="UniProtKB-SubCell"/>
</dbReference>
<feature type="transmembrane region" description="Helical" evidence="13">
    <location>
        <begin position="6"/>
        <end position="29"/>
    </location>
</feature>
<feature type="transmembrane region" description="Helical" evidence="13">
    <location>
        <begin position="96"/>
        <end position="114"/>
    </location>
</feature>
<comment type="subcellular location">
    <subcellularLocation>
        <location evidence="1 13">Cell membrane</location>
        <topology evidence="1 13">Multi-pass membrane protein</topology>
    </subcellularLocation>
    <subcellularLocation>
        <location evidence="2">Golgi apparatus membrane</location>
        <topology evidence="2">Multi-pass membrane protein</topology>
    </subcellularLocation>
</comment>
<feature type="transmembrane region" description="Helical" evidence="13">
    <location>
        <begin position="126"/>
        <end position="150"/>
    </location>
</feature>
<evidence type="ECO:0000256" key="9">
    <source>
        <dbReference type="ARBA" id="ARBA00022989"/>
    </source>
</evidence>
<dbReference type="GO" id="GO:0000139">
    <property type="term" value="C:Golgi membrane"/>
    <property type="evidence" value="ECO:0007669"/>
    <property type="project" value="UniProtKB-SubCell"/>
</dbReference>
<keyword evidence="8" id="KW-0677">Repeat</keyword>
<evidence type="ECO:0000256" key="10">
    <source>
        <dbReference type="ARBA" id="ARBA00023034"/>
    </source>
</evidence>
<evidence type="ECO:0000256" key="13">
    <source>
        <dbReference type="RuleBase" id="RU910715"/>
    </source>
</evidence>
<feature type="transmembrane region" description="Helical" evidence="13">
    <location>
        <begin position="162"/>
        <end position="181"/>
    </location>
</feature>
<sequence>MSLEYWKDLIAATAVVTTVLQFLTGILICQKIVQKGSTGDTSVFPFICGFLSCSLWLRYAFLTREQSVILVNTIGATLQLAYIVTFYVYTINKTSVMRQFLATLLLIITSLVYAEYEKNAEKVVKVMGIMCCCVTVTFFGAPLTMLFHVIRVKSSESLPFPIILASFLVSGQWFIYGILIQDTFIQIPNFLGCLLSVIQLTLFCIYPAKKANDTNYLISHQF</sequence>
<dbReference type="FunFam" id="1.20.1280.290:FF:000010">
    <property type="entry name" value="Sugar transporter SWEET"/>
    <property type="match status" value="1"/>
</dbReference>